<dbReference type="RefSeq" id="WP_306829538.1">
    <property type="nucleotide sequence ID" value="NZ_JAUSRA010000001.1"/>
</dbReference>
<accession>A0ABT9MTP4</accession>
<dbReference type="SMART" id="SM00530">
    <property type="entry name" value="HTH_XRE"/>
    <property type="match status" value="1"/>
</dbReference>
<dbReference type="Pfam" id="PF13560">
    <property type="entry name" value="HTH_31"/>
    <property type="match status" value="1"/>
</dbReference>
<dbReference type="InterPro" id="IPR010982">
    <property type="entry name" value="Lambda_DNA-bd_dom_sf"/>
</dbReference>
<evidence type="ECO:0000313" key="2">
    <source>
        <dbReference type="EMBL" id="MDP9794391.1"/>
    </source>
</evidence>
<keyword evidence="3" id="KW-1185">Reference proteome</keyword>
<feature type="domain" description="HTH cro/C1-type" evidence="1">
    <location>
        <begin position="19"/>
        <end position="73"/>
    </location>
</feature>
<sequence length="293" mass="32685">MTTNHDAPAGRDEPVGAVLARLRRERRLSGATLAAQVGMSQPKISRLERGVGSPDPRDVEVVARALGADEELVRELVQRTVYTQNRIMDWRLAPDNLASRQEIVADWETASEIKRELAVTVLPGLLQTSEYARAVLIALDPLIRSGEHPNAERTILAAVAARLKRQEILADPARRLHAVIAEIALRGPMCTPTEMLAQLAHLREMAALSNVTVEIIPDDADMPVPFLHGFMIFDDQLLLIDVYNTGLVSRGEKDIAFYRRVFDAVAAYATDDITPILDRHTRRCLERIHRELD</sequence>
<dbReference type="EMBL" id="JAUSRA010000001">
    <property type="protein sequence ID" value="MDP9794391.1"/>
    <property type="molecule type" value="Genomic_DNA"/>
</dbReference>
<dbReference type="PROSITE" id="PS50943">
    <property type="entry name" value="HTH_CROC1"/>
    <property type="match status" value="1"/>
</dbReference>
<dbReference type="Pfam" id="PF19054">
    <property type="entry name" value="DUF5753"/>
    <property type="match status" value="1"/>
</dbReference>
<dbReference type="InterPro" id="IPR043917">
    <property type="entry name" value="DUF5753"/>
</dbReference>
<protein>
    <submittedName>
        <fullName evidence="2">Transcriptional regulator with XRE-family HTH domain</fullName>
    </submittedName>
</protein>
<comment type="caution">
    <text evidence="2">The sequence shown here is derived from an EMBL/GenBank/DDBJ whole genome shotgun (WGS) entry which is preliminary data.</text>
</comment>
<proteinExistence type="predicted"/>
<organism evidence="2 3">
    <name type="scientific">Catenuloplanes nepalensis</name>
    <dbReference type="NCBI Taxonomy" id="587533"/>
    <lineage>
        <taxon>Bacteria</taxon>
        <taxon>Bacillati</taxon>
        <taxon>Actinomycetota</taxon>
        <taxon>Actinomycetes</taxon>
        <taxon>Micromonosporales</taxon>
        <taxon>Micromonosporaceae</taxon>
        <taxon>Catenuloplanes</taxon>
    </lineage>
</organism>
<dbReference type="Proteomes" id="UP001240984">
    <property type="component" value="Unassembled WGS sequence"/>
</dbReference>
<dbReference type="SUPFAM" id="SSF47413">
    <property type="entry name" value="lambda repressor-like DNA-binding domains"/>
    <property type="match status" value="1"/>
</dbReference>
<reference evidence="2 3" key="1">
    <citation type="submission" date="2023-07" db="EMBL/GenBank/DDBJ databases">
        <title>Sequencing the genomes of 1000 actinobacteria strains.</title>
        <authorList>
            <person name="Klenk H.-P."/>
        </authorList>
    </citation>
    <scope>NUCLEOTIDE SEQUENCE [LARGE SCALE GENOMIC DNA]</scope>
    <source>
        <strain evidence="2 3">DSM 44710</strain>
    </source>
</reference>
<dbReference type="Gene3D" id="1.10.260.40">
    <property type="entry name" value="lambda repressor-like DNA-binding domains"/>
    <property type="match status" value="1"/>
</dbReference>
<name>A0ABT9MTP4_9ACTN</name>
<evidence type="ECO:0000313" key="3">
    <source>
        <dbReference type="Proteomes" id="UP001240984"/>
    </source>
</evidence>
<dbReference type="CDD" id="cd00093">
    <property type="entry name" value="HTH_XRE"/>
    <property type="match status" value="1"/>
</dbReference>
<gene>
    <name evidence="2" type="ORF">J2S43_002903</name>
</gene>
<dbReference type="InterPro" id="IPR001387">
    <property type="entry name" value="Cro/C1-type_HTH"/>
</dbReference>
<evidence type="ECO:0000259" key="1">
    <source>
        <dbReference type="PROSITE" id="PS50943"/>
    </source>
</evidence>